<reference evidence="1" key="1">
    <citation type="submission" date="2022-08" db="EMBL/GenBank/DDBJ databases">
        <title>Alicyclobacillus fastidiosus DSM 17978, complete genome.</title>
        <authorList>
            <person name="Wang Q."/>
            <person name="Cai R."/>
            <person name="Wang Z."/>
        </authorList>
    </citation>
    <scope>NUCLEOTIDE SEQUENCE</scope>
    <source>
        <strain evidence="1">DSM 17978</strain>
    </source>
</reference>
<protein>
    <submittedName>
        <fullName evidence="1">Uncharacterized protein</fullName>
    </submittedName>
</protein>
<name>A0ABY6ZE89_9BACL</name>
<dbReference type="Proteomes" id="UP001164761">
    <property type="component" value="Chromosome"/>
</dbReference>
<sequence length="103" mass="11707">MREVPNNNSVVSFEFQTFTPSDYEGHQNLDNLSVRGYIVYNDKRKDFGFGTFGVSDSYTIDYDVLNQIKAKHNPFMDDIVSQGGLKINGVWHEVDGRGELSSH</sequence>
<evidence type="ECO:0000313" key="2">
    <source>
        <dbReference type="Proteomes" id="UP001164761"/>
    </source>
</evidence>
<organism evidence="1 2">
    <name type="scientific">Alicyclobacillus fastidiosus</name>
    <dbReference type="NCBI Taxonomy" id="392011"/>
    <lineage>
        <taxon>Bacteria</taxon>
        <taxon>Bacillati</taxon>
        <taxon>Bacillota</taxon>
        <taxon>Bacilli</taxon>
        <taxon>Bacillales</taxon>
        <taxon>Alicyclobacillaceae</taxon>
        <taxon>Alicyclobacillus</taxon>
    </lineage>
</organism>
<proteinExistence type="predicted"/>
<accession>A0ABY6ZE89</accession>
<keyword evidence="2" id="KW-1185">Reference proteome</keyword>
<evidence type="ECO:0000313" key="1">
    <source>
        <dbReference type="EMBL" id="WAH40863.1"/>
    </source>
</evidence>
<dbReference type="RefSeq" id="WP_268004762.1">
    <property type="nucleotide sequence ID" value="NZ_BSUT01000001.1"/>
</dbReference>
<dbReference type="EMBL" id="CP104067">
    <property type="protein sequence ID" value="WAH40863.1"/>
    <property type="molecule type" value="Genomic_DNA"/>
</dbReference>
<gene>
    <name evidence="1" type="ORF">NZD89_21615</name>
</gene>